<dbReference type="GO" id="GO:0004148">
    <property type="term" value="F:dihydrolipoyl dehydrogenase (NADH) activity"/>
    <property type="evidence" value="ECO:0007669"/>
    <property type="project" value="UniProtKB-EC"/>
</dbReference>
<comment type="subcellular location">
    <subcellularLocation>
        <location evidence="1">Cytoplasm</location>
    </subcellularLocation>
</comment>
<evidence type="ECO:0000313" key="17">
    <source>
        <dbReference type="Proteomes" id="UP001601058"/>
    </source>
</evidence>
<evidence type="ECO:0000256" key="10">
    <source>
        <dbReference type="ARBA" id="ARBA00023157"/>
    </source>
</evidence>
<dbReference type="Gene3D" id="3.30.390.30">
    <property type="match status" value="1"/>
</dbReference>
<evidence type="ECO:0000259" key="14">
    <source>
        <dbReference type="Pfam" id="PF02852"/>
    </source>
</evidence>
<feature type="domain" description="Pyridine nucleotide-disulphide oxidoreductase dimerisation" evidence="14">
    <location>
        <begin position="346"/>
        <end position="453"/>
    </location>
</feature>
<dbReference type="PROSITE" id="PS00076">
    <property type="entry name" value="PYRIDINE_REDOX_1"/>
    <property type="match status" value="1"/>
</dbReference>
<evidence type="ECO:0000256" key="4">
    <source>
        <dbReference type="ARBA" id="ARBA00016961"/>
    </source>
</evidence>
<dbReference type="SUPFAM" id="SSF51735">
    <property type="entry name" value="NAD(P)-binding Rossmann-fold domains"/>
    <property type="match status" value="1"/>
</dbReference>
<evidence type="ECO:0000256" key="13">
    <source>
        <dbReference type="RuleBase" id="RU003692"/>
    </source>
</evidence>
<dbReference type="RefSeq" id="WP_389214323.1">
    <property type="nucleotide sequence ID" value="NZ_JBIACJ010000001.1"/>
</dbReference>
<proteinExistence type="inferred from homology"/>
<comment type="miscellaneous">
    <text evidence="13">The active site is a redox-active disulfide bond.</text>
</comment>
<evidence type="ECO:0000256" key="1">
    <source>
        <dbReference type="ARBA" id="ARBA00004496"/>
    </source>
</evidence>
<evidence type="ECO:0000256" key="9">
    <source>
        <dbReference type="ARBA" id="ARBA00023027"/>
    </source>
</evidence>
<evidence type="ECO:0000313" key="16">
    <source>
        <dbReference type="EMBL" id="MFE8694989.1"/>
    </source>
</evidence>
<dbReference type="EMBL" id="JBIACJ010000001">
    <property type="protein sequence ID" value="MFE8694989.1"/>
    <property type="molecule type" value="Genomic_DNA"/>
</dbReference>
<name>A0ABW6JU11_9BACI</name>
<keyword evidence="17" id="KW-1185">Reference proteome</keyword>
<comment type="similarity">
    <text evidence="2 13">Belongs to the class-I pyridine nucleotide-disulfide oxidoreductase family.</text>
</comment>
<keyword evidence="11 13" id="KW-0676">Redox-active center</keyword>
<dbReference type="PANTHER" id="PTHR22912:SF217">
    <property type="entry name" value="DIHYDROLIPOYL DEHYDROGENASE"/>
    <property type="match status" value="1"/>
</dbReference>
<dbReference type="PRINTS" id="PR00368">
    <property type="entry name" value="FADPNR"/>
</dbReference>
<evidence type="ECO:0000259" key="15">
    <source>
        <dbReference type="Pfam" id="PF07992"/>
    </source>
</evidence>
<comment type="cofactor">
    <cofactor evidence="13">
        <name>FAD</name>
        <dbReference type="ChEBI" id="CHEBI:57692"/>
    </cofactor>
    <text evidence="13">Binds 1 FAD per subunit.</text>
</comment>
<keyword evidence="9 13" id="KW-0520">NAD</keyword>
<dbReference type="Pfam" id="PF07992">
    <property type="entry name" value="Pyr_redox_2"/>
    <property type="match status" value="1"/>
</dbReference>
<dbReference type="InterPro" id="IPR036291">
    <property type="entry name" value="NAD(P)-bd_dom_sf"/>
</dbReference>
<protein>
    <recommendedName>
        <fullName evidence="4 13">Dihydrolipoyl dehydrogenase</fullName>
        <ecNumber evidence="3 13">1.8.1.4</ecNumber>
    </recommendedName>
</protein>
<evidence type="ECO:0000256" key="2">
    <source>
        <dbReference type="ARBA" id="ARBA00007532"/>
    </source>
</evidence>
<dbReference type="SUPFAM" id="SSF51905">
    <property type="entry name" value="FAD/NAD(P)-binding domain"/>
    <property type="match status" value="1"/>
</dbReference>
<dbReference type="InterPro" id="IPR023753">
    <property type="entry name" value="FAD/NAD-binding_dom"/>
</dbReference>
<dbReference type="PIRSF" id="PIRSF000350">
    <property type="entry name" value="Mercury_reductase_MerA"/>
    <property type="match status" value="1"/>
</dbReference>
<dbReference type="Proteomes" id="UP001601058">
    <property type="component" value="Unassembled WGS sequence"/>
</dbReference>
<keyword evidence="8 13" id="KW-0560">Oxidoreductase</keyword>
<keyword evidence="7 13" id="KW-0274">FAD</keyword>
<dbReference type="PRINTS" id="PR00411">
    <property type="entry name" value="PNDRDTASEI"/>
</dbReference>
<comment type="catalytic activity">
    <reaction evidence="12 13">
        <text>N(6)-[(R)-dihydrolipoyl]-L-lysyl-[protein] + NAD(+) = N(6)-[(R)-lipoyl]-L-lysyl-[protein] + NADH + H(+)</text>
        <dbReference type="Rhea" id="RHEA:15045"/>
        <dbReference type="Rhea" id="RHEA-COMP:10474"/>
        <dbReference type="Rhea" id="RHEA-COMP:10475"/>
        <dbReference type="ChEBI" id="CHEBI:15378"/>
        <dbReference type="ChEBI" id="CHEBI:57540"/>
        <dbReference type="ChEBI" id="CHEBI:57945"/>
        <dbReference type="ChEBI" id="CHEBI:83099"/>
        <dbReference type="ChEBI" id="CHEBI:83100"/>
        <dbReference type="EC" id="1.8.1.4"/>
    </reaction>
</comment>
<dbReference type="InterPro" id="IPR050151">
    <property type="entry name" value="Class-I_Pyr_Nuc-Dis_Oxidored"/>
</dbReference>
<dbReference type="SUPFAM" id="SSF55424">
    <property type="entry name" value="FAD/NAD-linked reductases, dimerisation (C-terminal) domain"/>
    <property type="match status" value="1"/>
</dbReference>
<dbReference type="Pfam" id="PF02852">
    <property type="entry name" value="Pyr_redox_dim"/>
    <property type="match status" value="1"/>
</dbReference>
<evidence type="ECO:0000256" key="3">
    <source>
        <dbReference type="ARBA" id="ARBA00012608"/>
    </source>
</evidence>
<reference evidence="16 17" key="1">
    <citation type="submission" date="2024-08" db="EMBL/GenBank/DDBJ databases">
        <title>Two novel Cytobacillus novel species.</title>
        <authorList>
            <person name="Liu G."/>
        </authorList>
    </citation>
    <scope>NUCLEOTIDE SEQUENCE [LARGE SCALE GENOMIC DNA]</scope>
    <source>
        <strain evidence="16 17">FJAT-53684</strain>
    </source>
</reference>
<dbReference type="InterPro" id="IPR001100">
    <property type="entry name" value="Pyr_nuc-diS_OxRdtase"/>
</dbReference>
<sequence>MVVGELAHERDLIIIGGGPGGYHAAIRAAQLGQSVTLIEKEQLGGVCLNKGCIPSKVLTNSAETFISMKKTEEIGIESDSVQFNLRKLQAYKMRTINQLREGIKALCAANKVELLAGSAFFLSEDKIGVENGEQYDVFRFKHAIIATGSSPNAPAGIKPDHHRILDSWSITSLEILPEKLLVYGNDYIALEMAFAFNAYGSEVTMVMDQNDFSFDLSINRELKRILKKNQIKVIKSTNISSAYTDGEAVIVSLENKEDSLIGTHLFVSSIPTPNTANIGIERIGIEKTESGFIKVNEQCQTSKPNIFAIGDVTEGPPLAVKAIKQGKTAAEAIAGIFSEADFRFLPIVAHTRPPIASAGLSEQEAIDQGYEISMGQFPLSSNGYAAILGKKEGFIKVIFDKENHALLGMHMIGSGAIELISSGVLSLEMVARDEDLLFPLYPHPSINEGLLEAAEALKNQAIHLPLVTKKERLKV</sequence>
<keyword evidence="6 13" id="KW-0285">Flavoprotein</keyword>
<evidence type="ECO:0000256" key="5">
    <source>
        <dbReference type="ARBA" id="ARBA00022490"/>
    </source>
</evidence>
<organism evidence="16 17">
    <name type="scientific">Cytobacillus mangrovibacter</name>
    <dbReference type="NCBI Taxonomy" id="3299024"/>
    <lineage>
        <taxon>Bacteria</taxon>
        <taxon>Bacillati</taxon>
        <taxon>Bacillota</taxon>
        <taxon>Bacilli</taxon>
        <taxon>Bacillales</taxon>
        <taxon>Bacillaceae</taxon>
        <taxon>Cytobacillus</taxon>
    </lineage>
</organism>
<dbReference type="PANTHER" id="PTHR22912">
    <property type="entry name" value="DISULFIDE OXIDOREDUCTASE"/>
    <property type="match status" value="1"/>
</dbReference>
<dbReference type="Gene3D" id="3.50.50.60">
    <property type="entry name" value="FAD/NAD(P)-binding domain"/>
    <property type="match status" value="2"/>
</dbReference>
<evidence type="ECO:0000256" key="8">
    <source>
        <dbReference type="ARBA" id="ARBA00023002"/>
    </source>
</evidence>
<dbReference type="InterPro" id="IPR016156">
    <property type="entry name" value="FAD/NAD-linked_Rdtase_dimer_sf"/>
</dbReference>
<dbReference type="InterPro" id="IPR004099">
    <property type="entry name" value="Pyr_nucl-diS_OxRdtase_dimer"/>
</dbReference>
<dbReference type="InterPro" id="IPR006258">
    <property type="entry name" value="Lipoamide_DH"/>
</dbReference>
<evidence type="ECO:0000256" key="11">
    <source>
        <dbReference type="ARBA" id="ARBA00023284"/>
    </source>
</evidence>
<keyword evidence="10" id="KW-1015">Disulfide bond</keyword>
<dbReference type="EC" id="1.8.1.4" evidence="3 13"/>
<dbReference type="InterPro" id="IPR036188">
    <property type="entry name" value="FAD/NAD-bd_sf"/>
</dbReference>
<evidence type="ECO:0000256" key="6">
    <source>
        <dbReference type="ARBA" id="ARBA00022630"/>
    </source>
</evidence>
<dbReference type="NCBIfam" id="TIGR01350">
    <property type="entry name" value="lipoamide_DH"/>
    <property type="match status" value="1"/>
</dbReference>
<dbReference type="InterPro" id="IPR012999">
    <property type="entry name" value="Pyr_OxRdtase_I_AS"/>
</dbReference>
<evidence type="ECO:0000256" key="12">
    <source>
        <dbReference type="ARBA" id="ARBA00049187"/>
    </source>
</evidence>
<evidence type="ECO:0000256" key="7">
    <source>
        <dbReference type="ARBA" id="ARBA00022827"/>
    </source>
</evidence>
<keyword evidence="5" id="KW-0963">Cytoplasm</keyword>
<feature type="domain" description="FAD/NAD(P)-binding" evidence="15">
    <location>
        <begin position="11"/>
        <end position="326"/>
    </location>
</feature>
<accession>A0ABW6JU11</accession>
<gene>
    <name evidence="16" type="primary">lpdA</name>
    <name evidence="16" type="ORF">ACFYKT_01305</name>
</gene>
<comment type="caution">
    <text evidence="16">The sequence shown here is derived from an EMBL/GenBank/DDBJ whole genome shotgun (WGS) entry which is preliminary data.</text>
</comment>